<feature type="transmembrane region" description="Helical" evidence="1">
    <location>
        <begin position="179"/>
        <end position="198"/>
    </location>
</feature>
<keyword evidence="1" id="KW-1133">Transmembrane helix</keyword>
<dbReference type="KEGG" id="ldn:H9L06_06015"/>
<accession>A0A7G9S214</accession>
<proteinExistence type="predicted"/>
<protein>
    <submittedName>
        <fullName evidence="2">Uncharacterized protein</fullName>
    </submittedName>
</protein>
<organism evidence="2 3">
    <name type="scientific">Leucobacter denitrificans</name>
    <dbReference type="NCBI Taxonomy" id="683042"/>
    <lineage>
        <taxon>Bacteria</taxon>
        <taxon>Bacillati</taxon>
        <taxon>Actinomycetota</taxon>
        <taxon>Actinomycetes</taxon>
        <taxon>Micrococcales</taxon>
        <taxon>Microbacteriaceae</taxon>
        <taxon>Leucobacter</taxon>
    </lineage>
</organism>
<evidence type="ECO:0000313" key="2">
    <source>
        <dbReference type="EMBL" id="QNN61889.1"/>
    </source>
</evidence>
<feature type="transmembrane region" description="Helical" evidence="1">
    <location>
        <begin position="61"/>
        <end position="88"/>
    </location>
</feature>
<dbReference type="AlphaFoldDB" id="A0A7G9S214"/>
<gene>
    <name evidence="2" type="ORF">H9L06_06015</name>
</gene>
<keyword evidence="1" id="KW-0472">Membrane</keyword>
<name>A0A7G9S214_9MICO</name>
<feature type="transmembrane region" description="Helical" evidence="1">
    <location>
        <begin position="145"/>
        <end position="172"/>
    </location>
</feature>
<keyword evidence="3" id="KW-1185">Reference proteome</keyword>
<dbReference type="Proteomes" id="UP000515934">
    <property type="component" value="Chromosome"/>
</dbReference>
<evidence type="ECO:0000256" key="1">
    <source>
        <dbReference type="SAM" id="Phobius"/>
    </source>
</evidence>
<dbReference type="EMBL" id="CP060716">
    <property type="protein sequence ID" value="QNN61889.1"/>
    <property type="molecule type" value="Genomic_DNA"/>
</dbReference>
<feature type="transmembrane region" description="Helical" evidence="1">
    <location>
        <begin position="210"/>
        <end position="230"/>
    </location>
</feature>
<feature type="transmembrane region" description="Helical" evidence="1">
    <location>
        <begin position="100"/>
        <end position="120"/>
    </location>
</feature>
<keyword evidence="1" id="KW-0812">Transmembrane</keyword>
<dbReference type="RefSeq" id="WP_187554360.1">
    <property type="nucleotide sequence ID" value="NZ_CP060716.1"/>
</dbReference>
<sequence length="236" mass="25698">MNHILKVTKLHFNKPMVMFGVPSFIILIVLVVTALISFMLQRAGLDPSSPDYADGARWNQGMIWSLPGFLIYYGVQAVATTYPFALALGATRRAHVLGTAVANLVLSLYVSLFMLLLLGIELATNHWFFSVYALDIYMLGAGNPLVLFVTTFLLTFVSTSIGGMFGAVWVRFGSKGPTFVALGLALILVVLMLIFVPQFESIIAAVTRPLLAGVGLGVAVLALIATWWVMRRATVR</sequence>
<reference evidence="2 3" key="1">
    <citation type="submission" date="2020-08" db="EMBL/GenBank/DDBJ databases">
        <title>Genome sequence of Leucobacter denitrificans KACC 14055T.</title>
        <authorList>
            <person name="Hyun D.-W."/>
            <person name="Bae J.-W."/>
        </authorList>
    </citation>
    <scope>NUCLEOTIDE SEQUENCE [LARGE SCALE GENOMIC DNA]</scope>
    <source>
        <strain evidence="2 3">KACC 14055</strain>
    </source>
</reference>
<feature type="transmembrane region" description="Helical" evidence="1">
    <location>
        <begin position="21"/>
        <end position="41"/>
    </location>
</feature>
<evidence type="ECO:0000313" key="3">
    <source>
        <dbReference type="Proteomes" id="UP000515934"/>
    </source>
</evidence>